<dbReference type="SUPFAM" id="SSF56672">
    <property type="entry name" value="DNA/RNA polymerases"/>
    <property type="match status" value="1"/>
</dbReference>
<dbReference type="GeneID" id="112057181"/>
<dbReference type="PANTHER" id="PTHR37984">
    <property type="entry name" value="PROTEIN CBG26694"/>
    <property type="match status" value="1"/>
</dbReference>
<feature type="compositionally biased region" description="Polar residues" evidence="6">
    <location>
        <begin position="1"/>
        <end position="11"/>
    </location>
</feature>
<dbReference type="SUPFAM" id="SSF50630">
    <property type="entry name" value="Acid proteases"/>
    <property type="match status" value="1"/>
</dbReference>
<keyword evidence="2" id="KW-0548">Nucleotidyltransferase</keyword>
<accession>A0ABM3M957</accession>
<dbReference type="InterPro" id="IPR050951">
    <property type="entry name" value="Retrovirus_Pol_polyprotein"/>
</dbReference>
<evidence type="ECO:0000256" key="2">
    <source>
        <dbReference type="ARBA" id="ARBA00022695"/>
    </source>
</evidence>
<evidence type="ECO:0000256" key="5">
    <source>
        <dbReference type="ARBA" id="ARBA00023268"/>
    </source>
</evidence>
<evidence type="ECO:0000256" key="6">
    <source>
        <dbReference type="SAM" id="MobiDB-lite"/>
    </source>
</evidence>
<keyword evidence="4" id="KW-0378">Hydrolase</keyword>
<dbReference type="Pfam" id="PF17919">
    <property type="entry name" value="RT_RNaseH_2"/>
    <property type="match status" value="1"/>
</dbReference>
<evidence type="ECO:0000256" key="4">
    <source>
        <dbReference type="ARBA" id="ARBA00022759"/>
    </source>
</evidence>
<protein>
    <submittedName>
        <fullName evidence="9">Uncharacterized protein LOC112057181</fullName>
    </submittedName>
</protein>
<feature type="region of interest" description="Disordered" evidence="6">
    <location>
        <begin position="1"/>
        <end position="40"/>
    </location>
</feature>
<dbReference type="InterPro" id="IPR043502">
    <property type="entry name" value="DNA/RNA_pol_sf"/>
</dbReference>
<name>A0ABM3M957_BICAN</name>
<keyword evidence="8" id="KW-1185">Reference proteome</keyword>
<evidence type="ECO:0000313" key="8">
    <source>
        <dbReference type="Proteomes" id="UP001652582"/>
    </source>
</evidence>
<dbReference type="InterPro" id="IPR043128">
    <property type="entry name" value="Rev_trsase/Diguanyl_cyclase"/>
</dbReference>
<dbReference type="PANTHER" id="PTHR37984:SF5">
    <property type="entry name" value="PROTEIN NYNRIN-LIKE"/>
    <property type="match status" value="1"/>
</dbReference>
<dbReference type="InterPro" id="IPR021109">
    <property type="entry name" value="Peptidase_aspartic_dom_sf"/>
</dbReference>
<dbReference type="RefSeq" id="XP_052747593.1">
    <property type="nucleotide sequence ID" value="XM_052891633.1"/>
</dbReference>
<dbReference type="InterPro" id="IPR041577">
    <property type="entry name" value="RT_RNaseH_2"/>
</dbReference>
<dbReference type="Proteomes" id="UP001652582">
    <property type="component" value="Chromosome 4"/>
</dbReference>
<evidence type="ECO:0000259" key="7">
    <source>
        <dbReference type="Pfam" id="PF17919"/>
    </source>
</evidence>
<keyword evidence="4" id="KW-0255">Endonuclease</keyword>
<keyword evidence="1" id="KW-0808">Transferase</keyword>
<sequence length="871" mass="97045">MPQTRSQTGLSEDQESVSDMSAADVVPGAGASRASSQPTRVVMTDQQLSRLLQQVLRAQSVDAPPSSPSCVSTGNFAKCTARFDGTKDSDVLAFIDAIETYKDCVCMEDRIAIRGLPMLLGGIAATWWQGVKQSVHTWTEATDLLKKTFGPRLPPHRIYRELFSREQGEEATDIFICKARALLSQLPPQTLREDVQLDMVYGLLNKRIREKVARSSCSNFMELLEEARRVEDLCNEGHSSGRRSSASTGTTRVVTPLCVPSPPSSHSQFSSIRKLREKCVYCKIFGHRKENCLKLKKKEEDTKTVDEPCNDTNRYTLTCFGCGAPGVIRSRCPTCTKKTSTTNEQSSSSAFLSVTASGICVNPRSRPILNIDVLGQRGRAIIDTGAKQCIASNSFRKYLVKSGTSFKIVNLELKFADGSVRTEPVETACVEVGLKGVVIPTLFIVLPNAKDSLLGMDFISDAGMVLDFSNRCWSMSRVAGSFPLEYESLEETIRCSAVQLQLREEEGSSLDSQQRDASSALLEKNDDIFQPGGAPTKFAVHRIDTGECAPISVPPYRVNPSKRVNMRPKVDRMLAEGIRINRDKCVVARPKLKYLDHVVGIEPDPGKVQAVLDMKPPKNLKELRTFLQTCSWFRKFIPQFSEVARPLTDLTTKKRRWHWGEDESNAFEQLKVRLTSSPIPRQPDFNEPFILRTDASAFAVGADLPHKSPDKITATQLADPEIKKIIQDFENDAARLPKVAANRVKRQQERRKAVADKHRREEPSYQVGDLVLLENHRLSSAAQGYTAKFGPRRDGPYRIRRLVSPTSFEVEDKDGVLLGKYHVSGLTPYLSEGKLLSKRKKGRSAKSLPRRIRDLEGETIAPVISYTRLQS</sequence>
<keyword evidence="5" id="KW-0511">Multifunctional enzyme</keyword>
<feature type="domain" description="Reverse transcriptase/retrotransposon-derived protein RNase H-like" evidence="7">
    <location>
        <begin position="659"/>
        <end position="711"/>
    </location>
</feature>
<evidence type="ECO:0000256" key="3">
    <source>
        <dbReference type="ARBA" id="ARBA00022722"/>
    </source>
</evidence>
<evidence type="ECO:0000256" key="1">
    <source>
        <dbReference type="ARBA" id="ARBA00022679"/>
    </source>
</evidence>
<dbReference type="Gene3D" id="3.30.70.270">
    <property type="match status" value="1"/>
</dbReference>
<organism evidence="8 9">
    <name type="scientific">Bicyclus anynana</name>
    <name type="common">Squinting bush brown butterfly</name>
    <dbReference type="NCBI Taxonomy" id="110368"/>
    <lineage>
        <taxon>Eukaryota</taxon>
        <taxon>Metazoa</taxon>
        <taxon>Ecdysozoa</taxon>
        <taxon>Arthropoda</taxon>
        <taxon>Hexapoda</taxon>
        <taxon>Insecta</taxon>
        <taxon>Pterygota</taxon>
        <taxon>Neoptera</taxon>
        <taxon>Endopterygota</taxon>
        <taxon>Lepidoptera</taxon>
        <taxon>Glossata</taxon>
        <taxon>Ditrysia</taxon>
        <taxon>Papilionoidea</taxon>
        <taxon>Nymphalidae</taxon>
        <taxon>Satyrinae</taxon>
        <taxon>Satyrini</taxon>
        <taxon>Mycalesina</taxon>
        <taxon>Bicyclus</taxon>
    </lineage>
</organism>
<dbReference type="CDD" id="cd00303">
    <property type="entry name" value="retropepsin_like"/>
    <property type="match status" value="1"/>
</dbReference>
<proteinExistence type="predicted"/>
<evidence type="ECO:0000313" key="9">
    <source>
        <dbReference type="RefSeq" id="XP_052747593.1"/>
    </source>
</evidence>
<keyword evidence="3" id="KW-0540">Nuclease</keyword>
<gene>
    <name evidence="9" type="primary">LOC112057181</name>
</gene>
<reference evidence="9" key="1">
    <citation type="submission" date="2025-08" db="UniProtKB">
        <authorList>
            <consortium name="RefSeq"/>
        </authorList>
    </citation>
    <scope>IDENTIFICATION</scope>
</reference>
<dbReference type="Gene3D" id="2.40.70.10">
    <property type="entry name" value="Acid Proteases"/>
    <property type="match status" value="1"/>
</dbReference>